<dbReference type="AlphaFoldDB" id="A0AAD9KC81"/>
<dbReference type="InterPro" id="IPR039757">
    <property type="entry name" value="EIF2D"/>
</dbReference>
<protein>
    <recommendedName>
        <fullName evidence="5">Pre-PUA domain-containing protein</fullName>
    </recommendedName>
</protein>
<dbReference type="InterPro" id="IPR041366">
    <property type="entry name" value="Pre-PUA"/>
</dbReference>
<dbReference type="InterPro" id="IPR048247">
    <property type="entry name" value="eIF2D_N"/>
</dbReference>
<dbReference type="PANTHER" id="PTHR12217">
    <property type="entry name" value="EUKARYOTIC TRANSLATION INITIATION FACTOR 2D"/>
    <property type="match status" value="1"/>
</dbReference>
<dbReference type="InterPro" id="IPR048248">
    <property type="entry name" value="PUA_eIF2d-like"/>
</dbReference>
<reference evidence="3" key="1">
    <citation type="journal article" date="2023" name="Mol. Biol. Evol.">
        <title>Third-Generation Sequencing Reveals the Adaptive Role of the Epigenome in Three Deep-Sea Polychaetes.</title>
        <authorList>
            <person name="Perez M."/>
            <person name="Aroh O."/>
            <person name="Sun Y."/>
            <person name="Lan Y."/>
            <person name="Juniper S.K."/>
            <person name="Young C.R."/>
            <person name="Angers B."/>
            <person name="Qian P.Y."/>
        </authorList>
    </citation>
    <scope>NUCLEOTIDE SEQUENCE</scope>
    <source>
        <strain evidence="3">P08H-3</strain>
    </source>
</reference>
<dbReference type="EMBL" id="JAODUP010000016">
    <property type="protein sequence ID" value="KAK2168516.1"/>
    <property type="molecule type" value="Genomic_DNA"/>
</dbReference>
<organism evidence="3 4">
    <name type="scientific">Paralvinella palmiformis</name>
    <dbReference type="NCBI Taxonomy" id="53620"/>
    <lineage>
        <taxon>Eukaryota</taxon>
        <taxon>Metazoa</taxon>
        <taxon>Spiralia</taxon>
        <taxon>Lophotrochozoa</taxon>
        <taxon>Annelida</taxon>
        <taxon>Polychaeta</taxon>
        <taxon>Sedentaria</taxon>
        <taxon>Canalipalpata</taxon>
        <taxon>Terebellida</taxon>
        <taxon>Terebelliformia</taxon>
        <taxon>Alvinellidae</taxon>
        <taxon>Paralvinella</taxon>
    </lineage>
</organism>
<evidence type="ECO:0000259" key="2">
    <source>
        <dbReference type="Pfam" id="PF26292"/>
    </source>
</evidence>
<accession>A0AAD9KC81</accession>
<evidence type="ECO:0000313" key="4">
    <source>
        <dbReference type="Proteomes" id="UP001208570"/>
    </source>
</evidence>
<feature type="domain" description="Pre-PUA" evidence="1">
    <location>
        <begin position="2"/>
        <end position="88"/>
    </location>
</feature>
<dbReference type="Gene3D" id="3.10.400.20">
    <property type="match status" value="1"/>
</dbReference>
<dbReference type="CDD" id="cd21156">
    <property type="entry name" value="PUA_eIF2d-like"/>
    <property type="match status" value="1"/>
</dbReference>
<proteinExistence type="predicted"/>
<dbReference type="GO" id="GO:0003743">
    <property type="term" value="F:translation initiation factor activity"/>
    <property type="evidence" value="ECO:0007669"/>
    <property type="project" value="InterPro"/>
</dbReference>
<dbReference type="Pfam" id="PF26292">
    <property type="entry name" value="PUA_elF2D"/>
    <property type="match status" value="1"/>
</dbReference>
<evidence type="ECO:0000259" key="1">
    <source>
        <dbReference type="Pfam" id="PF17832"/>
    </source>
</evidence>
<keyword evidence="4" id="KW-1185">Reference proteome</keyword>
<evidence type="ECO:0008006" key="5">
    <source>
        <dbReference type="Google" id="ProtNLM"/>
    </source>
</evidence>
<dbReference type="Pfam" id="PF17832">
    <property type="entry name" value="Pre-PUA"/>
    <property type="match status" value="1"/>
</dbReference>
<comment type="caution">
    <text evidence="3">The sequence shown here is derived from an EMBL/GenBank/DDBJ whole genome shotgun (WGS) entry which is preliminary data.</text>
</comment>
<name>A0AAD9KC81_9ANNE</name>
<sequence>MFLKPFRIKSQTAIKGSDRKKLRTQVGQQFSVECYLMDLVPNKEDITVIKLNTHSGSDVVVYSIHGNPAFFELDMVLYPTVYTLWKFPGLLTVFTTWPPVFKKLTSGADLMLPGLIVKGEVRPNFMGGFQKGTPCSVKLLGNK</sequence>
<evidence type="ECO:0000313" key="3">
    <source>
        <dbReference type="EMBL" id="KAK2168516.1"/>
    </source>
</evidence>
<dbReference type="GO" id="GO:0001731">
    <property type="term" value="P:formation of translation preinitiation complex"/>
    <property type="evidence" value="ECO:0007669"/>
    <property type="project" value="InterPro"/>
</dbReference>
<dbReference type="CDD" id="cd11610">
    <property type="entry name" value="eIF2D_N"/>
    <property type="match status" value="1"/>
</dbReference>
<gene>
    <name evidence="3" type="ORF">LSH36_16g05020</name>
</gene>
<dbReference type="PANTHER" id="PTHR12217:SF4">
    <property type="entry name" value="EUKARYOTIC TRANSLATION INITIATION FACTOR 2D"/>
    <property type="match status" value="1"/>
</dbReference>
<feature type="domain" description="Eukaryotic translation initiation factor 2D-like PUA RNA-binding" evidence="2">
    <location>
        <begin position="91"/>
        <end position="143"/>
    </location>
</feature>
<dbReference type="Proteomes" id="UP001208570">
    <property type="component" value="Unassembled WGS sequence"/>
</dbReference>